<organism evidence="2 3">
    <name type="scientific">Ataeniobius toweri</name>
    <dbReference type="NCBI Taxonomy" id="208326"/>
    <lineage>
        <taxon>Eukaryota</taxon>
        <taxon>Metazoa</taxon>
        <taxon>Chordata</taxon>
        <taxon>Craniata</taxon>
        <taxon>Vertebrata</taxon>
        <taxon>Euteleostomi</taxon>
        <taxon>Actinopterygii</taxon>
        <taxon>Neopterygii</taxon>
        <taxon>Teleostei</taxon>
        <taxon>Neoteleostei</taxon>
        <taxon>Acanthomorphata</taxon>
        <taxon>Ovalentaria</taxon>
        <taxon>Atherinomorphae</taxon>
        <taxon>Cyprinodontiformes</taxon>
        <taxon>Goodeidae</taxon>
        <taxon>Ataeniobius</taxon>
    </lineage>
</organism>
<dbReference type="PANTHER" id="PTHR12047">
    <property type="entry name" value="FANCONI ANEMIA GROUP A PROTEIN"/>
    <property type="match status" value="1"/>
</dbReference>
<dbReference type="Pfam" id="PF24783">
    <property type="entry name" value="FANCA_arcN"/>
    <property type="match status" value="1"/>
</dbReference>
<sequence length="214" mass="24147">MLKFLTDLLPTDLDVILYIFRQSFWGCRFVGVLLGNRQLLSSVIHRLWDLFHNQAASLSAVHILGLAAFMVHLHASMAVSPQVQLLPPMQIQAVPLADALSAAVLCNTHTNMIFSVRLCVAAVCYGLCRGDSVSPQQQQDYIPNSLYKKLLYLIPRLCPEARINSDCVCPDGQQEDSPTIPWSSITDDKNWMKDVLHLWSHPAFQQLEQMPQYQ</sequence>
<name>A0ABU7ARC0_9TELE</name>
<feature type="non-terminal residue" evidence="2">
    <location>
        <position position="214"/>
    </location>
</feature>
<evidence type="ECO:0000313" key="3">
    <source>
        <dbReference type="Proteomes" id="UP001345963"/>
    </source>
</evidence>
<keyword evidence="3" id="KW-1185">Reference proteome</keyword>
<dbReference type="Proteomes" id="UP001345963">
    <property type="component" value="Unassembled WGS sequence"/>
</dbReference>
<dbReference type="InterPro" id="IPR003516">
    <property type="entry name" value="FANCA"/>
</dbReference>
<dbReference type="InterPro" id="IPR055387">
    <property type="entry name" value="FANCA_arcN"/>
</dbReference>
<proteinExistence type="predicted"/>
<comment type="caution">
    <text evidence="2">The sequence shown here is derived from an EMBL/GenBank/DDBJ whole genome shotgun (WGS) entry which is preliminary data.</text>
</comment>
<dbReference type="PANTHER" id="PTHR12047:SF2">
    <property type="entry name" value="FANCONI ANEMIA GROUP A PROTEIN"/>
    <property type="match status" value="1"/>
</dbReference>
<protein>
    <recommendedName>
        <fullName evidence="1">Fanconi anaemia group A protein arcN subdomain domain-containing protein</fullName>
    </recommendedName>
</protein>
<evidence type="ECO:0000313" key="2">
    <source>
        <dbReference type="EMBL" id="MED6240687.1"/>
    </source>
</evidence>
<reference evidence="2 3" key="1">
    <citation type="submission" date="2021-07" db="EMBL/GenBank/DDBJ databases">
        <authorList>
            <person name="Palmer J.M."/>
        </authorList>
    </citation>
    <scope>NUCLEOTIDE SEQUENCE [LARGE SCALE GENOMIC DNA]</scope>
    <source>
        <strain evidence="2 3">AT_MEX2019</strain>
        <tissue evidence="2">Muscle</tissue>
    </source>
</reference>
<evidence type="ECO:0000259" key="1">
    <source>
        <dbReference type="Pfam" id="PF24783"/>
    </source>
</evidence>
<feature type="domain" description="Fanconi anaemia group A protein arcN subdomain" evidence="1">
    <location>
        <begin position="21"/>
        <end position="162"/>
    </location>
</feature>
<dbReference type="EMBL" id="JAHUTI010025737">
    <property type="protein sequence ID" value="MED6240687.1"/>
    <property type="molecule type" value="Genomic_DNA"/>
</dbReference>
<accession>A0ABU7ARC0</accession>
<gene>
    <name evidence="2" type="ORF">ATANTOWER_025931</name>
</gene>